<dbReference type="AlphaFoldDB" id="A0A6N7Z017"/>
<dbReference type="Pfam" id="PF00378">
    <property type="entry name" value="ECH_1"/>
    <property type="match status" value="1"/>
</dbReference>
<gene>
    <name evidence="2" type="ORF">GKO32_02665</name>
</gene>
<dbReference type="Gene3D" id="3.90.226.10">
    <property type="entry name" value="2-enoyl-CoA Hydratase, Chain A, domain 1"/>
    <property type="match status" value="1"/>
</dbReference>
<protein>
    <submittedName>
        <fullName evidence="2">Enoyl-CoA hydratase/isomerase family protein</fullName>
    </submittedName>
</protein>
<dbReference type="PANTHER" id="PTHR43802">
    <property type="entry name" value="ENOYL-COA HYDRATASE"/>
    <property type="match status" value="1"/>
</dbReference>
<dbReference type="CDD" id="cd06558">
    <property type="entry name" value="crotonase-like"/>
    <property type="match status" value="1"/>
</dbReference>
<dbReference type="GO" id="GO:0016853">
    <property type="term" value="F:isomerase activity"/>
    <property type="evidence" value="ECO:0007669"/>
    <property type="project" value="UniProtKB-KW"/>
</dbReference>
<evidence type="ECO:0000256" key="1">
    <source>
        <dbReference type="ARBA" id="ARBA00005254"/>
    </source>
</evidence>
<evidence type="ECO:0000313" key="2">
    <source>
        <dbReference type="EMBL" id="MTD52880.1"/>
    </source>
</evidence>
<dbReference type="InterPro" id="IPR001753">
    <property type="entry name" value="Enoyl-CoA_hydra/iso"/>
</dbReference>
<proteinExistence type="inferred from homology"/>
<comment type="similarity">
    <text evidence="1">Belongs to the enoyl-CoA hydratase/isomerase family.</text>
</comment>
<comment type="caution">
    <text evidence="2">The sequence shown here is derived from an EMBL/GenBank/DDBJ whole genome shotgun (WGS) entry which is preliminary data.</text>
</comment>
<reference evidence="2 3" key="1">
    <citation type="submission" date="2019-11" db="EMBL/GenBank/DDBJ databases">
        <title>Draft genome of Amycolatopsis RM579.</title>
        <authorList>
            <person name="Duangmal K."/>
            <person name="Mingma R."/>
        </authorList>
    </citation>
    <scope>NUCLEOTIDE SEQUENCE [LARGE SCALE GENOMIC DNA]</scope>
    <source>
        <strain evidence="2 3">RM579</strain>
    </source>
</reference>
<sequence>MSTNPDYFSAFSRAKLRREDGIIEVTLHTDGGPLQWKTAAHREYERLFHAIAKDRDNRVVILTGCGPDFSGPEASTVGSNHLGKRTFDEWDEFRSGGKDLLMNLLDIEVPIVAAVNGPARRHAEIPLLSDIVLASETALFQDSAHFVNDVVPGDGMHVIMPLLLGLNRGRHFLYTGREIHAHEAHALGLVAEVLPQDQVLERAWAVARELAKHRDVVLKNTRLAVTQLLKIQLLDVLEYGLNLEALAAISAQESELR</sequence>
<dbReference type="SUPFAM" id="SSF52096">
    <property type="entry name" value="ClpP/crotonase"/>
    <property type="match status" value="1"/>
</dbReference>
<dbReference type="OrthoDB" id="9807606at2"/>
<dbReference type="PANTHER" id="PTHR43802:SF1">
    <property type="entry name" value="IP11341P-RELATED"/>
    <property type="match status" value="1"/>
</dbReference>
<accession>A0A6N7Z017</accession>
<keyword evidence="2" id="KW-0413">Isomerase</keyword>
<keyword evidence="3" id="KW-1185">Reference proteome</keyword>
<evidence type="ECO:0000313" key="3">
    <source>
        <dbReference type="Proteomes" id="UP000440096"/>
    </source>
</evidence>
<dbReference type="EMBL" id="WMBA01000003">
    <property type="protein sequence ID" value="MTD52880.1"/>
    <property type="molecule type" value="Genomic_DNA"/>
</dbReference>
<name>A0A6N7Z017_9PSEU</name>
<dbReference type="Proteomes" id="UP000440096">
    <property type="component" value="Unassembled WGS sequence"/>
</dbReference>
<dbReference type="RefSeq" id="WP_154755145.1">
    <property type="nucleotide sequence ID" value="NZ_WMBA01000003.1"/>
</dbReference>
<dbReference type="InterPro" id="IPR029045">
    <property type="entry name" value="ClpP/crotonase-like_dom_sf"/>
</dbReference>
<organism evidence="2 3">
    <name type="scientific">Amycolatopsis pithecellobii</name>
    <dbReference type="NCBI Taxonomy" id="664692"/>
    <lineage>
        <taxon>Bacteria</taxon>
        <taxon>Bacillati</taxon>
        <taxon>Actinomycetota</taxon>
        <taxon>Actinomycetes</taxon>
        <taxon>Pseudonocardiales</taxon>
        <taxon>Pseudonocardiaceae</taxon>
        <taxon>Amycolatopsis</taxon>
    </lineage>
</organism>